<name>A0A1I8F7T7_9PLAT</name>
<dbReference type="AlphaFoldDB" id="A0A1I8F7T7"/>
<evidence type="ECO:0000313" key="1">
    <source>
        <dbReference type="Proteomes" id="UP000095280"/>
    </source>
</evidence>
<proteinExistence type="predicted"/>
<evidence type="ECO:0000313" key="2">
    <source>
        <dbReference type="WBParaSite" id="maker-unitig_23832-snap-gene-0.2-mRNA-1"/>
    </source>
</evidence>
<protein>
    <submittedName>
        <fullName evidence="2">DAGKa domain-containing protein</fullName>
    </submittedName>
</protein>
<dbReference type="Proteomes" id="UP000095280">
    <property type="component" value="Unplaced"/>
</dbReference>
<keyword evidence="1" id="KW-1185">Reference proteome</keyword>
<dbReference type="WBParaSite" id="maker-unitig_23832-snap-gene-0.2-mRNA-1">
    <property type="protein sequence ID" value="maker-unitig_23832-snap-gene-0.2-mRNA-1"/>
    <property type="gene ID" value="maker-unitig_23832-snap-gene-0.2"/>
</dbReference>
<organism evidence="1 2">
    <name type="scientific">Macrostomum lignano</name>
    <dbReference type="NCBI Taxonomy" id="282301"/>
    <lineage>
        <taxon>Eukaryota</taxon>
        <taxon>Metazoa</taxon>
        <taxon>Spiralia</taxon>
        <taxon>Lophotrochozoa</taxon>
        <taxon>Platyhelminthes</taxon>
        <taxon>Rhabditophora</taxon>
        <taxon>Macrostomorpha</taxon>
        <taxon>Macrostomida</taxon>
        <taxon>Macrostomidae</taxon>
        <taxon>Macrostomum</taxon>
    </lineage>
</organism>
<sequence>LMERLAAVLGRPIREPERRQIFVLLCNVKQRDTLDCHHRPPAAPELGHGFIGTLGGRDAALRFRSLHANKSSPARRFRLRSQARRRRRHRRFIKRRLFGKFRLPPGQCCGMEFYGPRALAYRRVCKPASADSDCPTGSGVEQNLFNQYYSGLFR</sequence>
<reference evidence="2" key="1">
    <citation type="submission" date="2016-11" db="UniProtKB">
        <authorList>
            <consortium name="WormBaseParasite"/>
        </authorList>
    </citation>
    <scope>IDENTIFICATION</scope>
</reference>
<accession>A0A1I8F7T7</accession>